<comment type="caution">
    <text evidence="1">The sequence shown here is derived from an EMBL/GenBank/DDBJ whole genome shotgun (WGS) entry which is preliminary data.</text>
</comment>
<accession>A0ABD0KII5</accession>
<proteinExistence type="predicted"/>
<feature type="non-terminal residue" evidence="1">
    <location>
        <position position="54"/>
    </location>
</feature>
<protein>
    <submittedName>
        <fullName evidence="1">Uncharacterized protein</fullName>
    </submittedName>
</protein>
<gene>
    <name evidence="1" type="ORF">BaRGS_00021701</name>
</gene>
<dbReference type="Proteomes" id="UP001519460">
    <property type="component" value="Unassembled WGS sequence"/>
</dbReference>
<sequence length="54" mass="6324">QGPWIPWSRDQRSNILRVLYGVASQLLFWCKVWGGRMASAFDVEWLGQWLSEAK</sequence>
<keyword evidence="2" id="KW-1185">Reference proteome</keyword>
<feature type="non-terminal residue" evidence="1">
    <location>
        <position position="1"/>
    </location>
</feature>
<evidence type="ECO:0000313" key="1">
    <source>
        <dbReference type="EMBL" id="KAK7487031.1"/>
    </source>
</evidence>
<organism evidence="1 2">
    <name type="scientific">Batillaria attramentaria</name>
    <dbReference type="NCBI Taxonomy" id="370345"/>
    <lineage>
        <taxon>Eukaryota</taxon>
        <taxon>Metazoa</taxon>
        <taxon>Spiralia</taxon>
        <taxon>Lophotrochozoa</taxon>
        <taxon>Mollusca</taxon>
        <taxon>Gastropoda</taxon>
        <taxon>Caenogastropoda</taxon>
        <taxon>Sorbeoconcha</taxon>
        <taxon>Cerithioidea</taxon>
        <taxon>Batillariidae</taxon>
        <taxon>Batillaria</taxon>
    </lineage>
</organism>
<evidence type="ECO:0000313" key="2">
    <source>
        <dbReference type="Proteomes" id="UP001519460"/>
    </source>
</evidence>
<dbReference type="AlphaFoldDB" id="A0ABD0KII5"/>
<name>A0ABD0KII5_9CAEN</name>
<dbReference type="EMBL" id="JACVVK020000170">
    <property type="protein sequence ID" value="KAK7487031.1"/>
    <property type="molecule type" value="Genomic_DNA"/>
</dbReference>
<reference evidence="1 2" key="1">
    <citation type="journal article" date="2023" name="Sci. Data">
        <title>Genome assembly of the Korean intertidal mud-creeper Batillaria attramentaria.</title>
        <authorList>
            <person name="Patra A.K."/>
            <person name="Ho P.T."/>
            <person name="Jun S."/>
            <person name="Lee S.J."/>
            <person name="Kim Y."/>
            <person name="Won Y.J."/>
        </authorList>
    </citation>
    <scope>NUCLEOTIDE SEQUENCE [LARGE SCALE GENOMIC DNA]</scope>
    <source>
        <strain evidence="1">Wonlab-2016</strain>
    </source>
</reference>